<name>A0A0C5VEH8_9GAMM</name>
<organism evidence="1 2">
    <name type="scientific">Gynuella sunshinyii YC6258</name>
    <dbReference type="NCBI Taxonomy" id="1445510"/>
    <lineage>
        <taxon>Bacteria</taxon>
        <taxon>Pseudomonadati</taxon>
        <taxon>Pseudomonadota</taxon>
        <taxon>Gammaproteobacteria</taxon>
        <taxon>Oceanospirillales</taxon>
        <taxon>Saccharospirillaceae</taxon>
        <taxon>Gynuella</taxon>
    </lineage>
</organism>
<dbReference type="KEGG" id="gsn:YC6258_00912"/>
<evidence type="ECO:0000313" key="1">
    <source>
        <dbReference type="EMBL" id="AJQ92962.1"/>
    </source>
</evidence>
<dbReference type="RefSeq" id="WP_144407556.1">
    <property type="nucleotide sequence ID" value="NZ_CP007142.1"/>
</dbReference>
<sequence>MKQMPEVLTFFCRFDAGLAMLRKGSIPLETETLNQNPFLQNHPFDDPQQTVSEEHYRQELYRQYTQLPELLRGAVSFDYFCQQSEAKRSDIESALKRKSVADNPPKKYPEQWKKLATLSLFEPLEHFGLWQYRGNHHLGLALQLNCQSPAFASKPSEPAMLKPVIYEQDRHITASADTPFPGCLSLPPEIQSEQEWRLLKPLQFQTKGLTLTRNTLTRVVFGARCPETAIAELRKSLALDMRYKSLRYARMVLHPDKLKLRVQILGD</sequence>
<dbReference type="AlphaFoldDB" id="A0A0C5VEH8"/>
<reference evidence="1 2" key="1">
    <citation type="submission" date="2014-01" db="EMBL/GenBank/DDBJ databases">
        <title>Full genme sequencing of cellulolytic bacterium Gynuella sunshinyii YC6258T gen. nov., sp. nov.</title>
        <authorList>
            <person name="Khan H."/>
            <person name="Chung E.J."/>
            <person name="Chung Y.R."/>
        </authorList>
    </citation>
    <scope>NUCLEOTIDE SEQUENCE [LARGE SCALE GENOMIC DNA]</scope>
    <source>
        <strain evidence="1 2">YC6258</strain>
    </source>
</reference>
<dbReference type="STRING" id="1445510.YC6258_00912"/>
<dbReference type="Proteomes" id="UP000032266">
    <property type="component" value="Chromosome"/>
</dbReference>
<dbReference type="HOGENOM" id="CLU_1081143_0_0_6"/>
<protein>
    <submittedName>
        <fullName evidence="1">Uncharacterized protein</fullName>
    </submittedName>
</protein>
<accession>A0A0C5VEH8</accession>
<dbReference type="OrthoDB" id="4119964at2"/>
<gene>
    <name evidence="1" type="ORF">YC6258_00912</name>
</gene>
<keyword evidence="2" id="KW-1185">Reference proteome</keyword>
<proteinExistence type="predicted"/>
<evidence type="ECO:0000313" key="2">
    <source>
        <dbReference type="Proteomes" id="UP000032266"/>
    </source>
</evidence>
<dbReference type="EMBL" id="CP007142">
    <property type="protein sequence ID" value="AJQ92962.1"/>
    <property type="molecule type" value="Genomic_DNA"/>
</dbReference>